<proteinExistence type="predicted"/>
<dbReference type="SUPFAM" id="SSF55811">
    <property type="entry name" value="Nudix"/>
    <property type="match status" value="1"/>
</dbReference>
<dbReference type="PROSITE" id="PS51462">
    <property type="entry name" value="NUDIX"/>
    <property type="match status" value="1"/>
</dbReference>
<keyword evidence="4" id="KW-0378">Hydrolase</keyword>
<evidence type="ECO:0000256" key="7">
    <source>
        <dbReference type="SAM" id="MobiDB-lite"/>
    </source>
</evidence>
<dbReference type="CDD" id="cd18870">
    <property type="entry name" value="NUDIX_AcylCoAdiphos_Nudt19"/>
    <property type="match status" value="1"/>
</dbReference>
<keyword evidence="10" id="KW-1185">Reference proteome</keyword>
<evidence type="ECO:0000256" key="4">
    <source>
        <dbReference type="ARBA" id="ARBA00022801"/>
    </source>
</evidence>
<sequence length="331" mass="36343">MSTAASRSKMSPPETKQPPLPRPSASLVIINERNEVLLVQRNPRASAFGGMQVFPGGNFDQAQDTSLAITAIRETFEESGLLLASPVDSGSAVLSENDLDEARFDVQQQKRSFKNFLLENQLEANTEALLPFTEWVTPVGPPKRFRTQFYVTFLKPSPTSGFSSGAKQERVPTPDGGQEVIAAQFIHPMDALSAHLEHKMIFMPPQFYILSTLADILNGSKTTTEQIEQVKKLSQGGFGRLTINPRGIGKSSDGRTILAYEGDEARGGVKGRMHRALVQFEKAVRLSFLLASGSEDLILLQTPSQITLVRNFDIFEDIDRTTFGGTPTSKL</sequence>
<dbReference type="InterPro" id="IPR000086">
    <property type="entry name" value="NUDIX_hydrolase_dom"/>
</dbReference>
<dbReference type="GO" id="GO:0046872">
    <property type="term" value="F:metal ion binding"/>
    <property type="evidence" value="ECO:0007669"/>
    <property type="project" value="UniProtKB-KW"/>
</dbReference>
<dbReference type="Pfam" id="PF00293">
    <property type="entry name" value="NUDIX"/>
    <property type="match status" value="1"/>
</dbReference>
<name>A0A4Y7TR42_COPMI</name>
<dbReference type="AlphaFoldDB" id="A0A4Y7TR42"/>
<keyword evidence="5" id="KW-0460">Magnesium</keyword>
<dbReference type="GO" id="GO:0016818">
    <property type="term" value="F:hydrolase activity, acting on acid anhydrides, in phosphorus-containing anhydrides"/>
    <property type="evidence" value="ECO:0007669"/>
    <property type="project" value="InterPro"/>
</dbReference>
<reference evidence="9 10" key="1">
    <citation type="journal article" date="2019" name="Nat. Ecol. Evol.">
        <title>Megaphylogeny resolves global patterns of mushroom evolution.</title>
        <authorList>
            <person name="Varga T."/>
            <person name="Krizsan K."/>
            <person name="Foldi C."/>
            <person name="Dima B."/>
            <person name="Sanchez-Garcia M."/>
            <person name="Sanchez-Ramirez S."/>
            <person name="Szollosi G.J."/>
            <person name="Szarkandi J.G."/>
            <person name="Papp V."/>
            <person name="Albert L."/>
            <person name="Andreopoulos W."/>
            <person name="Angelini C."/>
            <person name="Antonin V."/>
            <person name="Barry K.W."/>
            <person name="Bougher N.L."/>
            <person name="Buchanan P."/>
            <person name="Buyck B."/>
            <person name="Bense V."/>
            <person name="Catcheside P."/>
            <person name="Chovatia M."/>
            <person name="Cooper J."/>
            <person name="Damon W."/>
            <person name="Desjardin D."/>
            <person name="Finy P."/>
            <person name="Geml J."/>
            <person name="Haridas S."/>
            <person name="Hughes K."/>
            <person name="Justo A."/>
            <person name="Karasinski D."/>
            <person name="Kautmanova I."/>
            <person name="Kiss B."/>
            <person name="Kocsube S."/>
            <person name="Kotiranta H."/>
            <person name="LaButti K.M."/>
            <person name="Lechner B.E."/>
            <person name="Liimatainen K."/>
            <person name="Lipzen A."/>
            <person name="Lukacs Z."/>
            <person name="Mihaltcheva S."/>
            <person name="Morgado L.N."/>
            <person name="Niskanen T."/>
            <person name="Noordeloos M.E."/>
            <person name="Ohm R.A."/>
            <person name="Ortiz-Santana B."/>
            <person name="Ovrebo C."/>
            <person name="Racz N."/>
            <person name="Riley R."/>
            <person name="Savchenko A."/>
            <person name="Shiryaev A."/>
            <person name="Soop K."/>
            <person name="Spirin V."/>
            <person name="Szebenyi C."/>
            <person name="Tomsovsky M."/>
            <person name="Tulloss R.E."/>
            <person name="Uehling J."/>
            <person name="Grigoriev I.V."/>
            <person name="Vagvolgyi C."/>
            <person name="Papp T."/>
            <person name="Martin F.M."/>
            <person name="Miettinen O."/>
            <person name="Hibbett D.S."/>
            <person name="Nagy L.G."/>
        </authorList>
    </citation>
    <scope>NUCLEOTIDE SEQUENCE [LARGE SCALE GENOMIC DNA]</scope>
    <source>
        <strain evidence="9 10">FP101781</strain>
    </source>
</reference>
<feature type="domain" description="Nudix hydrolase" evidence="8">
    <location>
        <begin position="20"/>
        <end position="208"/>
    </location>
</feature>
<dbReference type="EMBL" id="QPFP01000006">
    <property type="protein sequence ID" value="TEB36441.1"/>
    <property type="molecule type" value="Genomic_DNA"/>
</dbReference>
<keyword evidence="6" id="KW-0464">Manganese</keyword>
<dbReference type="OrthoDB" id="1695362at2759"/>
<evidence type="ECO:0000313" key="9">
    <source>
        <dbReference type="EMBL" id="TEB36441.1"/>
    </source>
</evidence>
<comment type="cofactor">
    <cofactor evidence="2">
        <name>Mg(2+)</name>
        <dbReference type="ChEBI" id="CHEBI:18420"/>
    </cofactor>
</comment>
<dbReference type="Gene3D" id="3.90.79.10">
    <property type="entry name" value="Nucleoside Triphosphate Pyrophosphohydrolase"/>
    <property type="match status" value="1"/>
</dbReference>
<gene>
    <name evidence="9" type="ORF">FA13DRAFT_1706615</name>
</gene>
<organism evidence="9 10">
    <name type="scientific">Coprinellus micaceus</name>
    <name type="common">Glistening ink-cap mushroom</name>
    <name type="synonym">Coprinus micaceus</name>
    <dbReference type="NCBI Taxonomy" id="71717"/>
    <lineage>
        <taxon>Eukaryota</taxon>
        <taxon>Fungi</taxon>
        <taxon>Dikarya</taxon>
        <taxon>Basidiomycota</taxon>
        <taxon>Agaricomycotina</taxon>
        <taxon>Agaricomycetes</taxon>
        <taxon>Agaricomycetidae</taxon>
        <taxon>Agaricales</taxon>
        <taxon>Agaricineae</taxon>
        <taxon>Psathyrellaceae</taxon>
        <taxon>Coprinellus</taxon>
    </lineage>
</organism>
<dbReference type="Proteomes" id="UP000298030">
    <property type="component" value="Unassembled WGS sequence"/>
</dbReference>
<dbReference type="GO" id="GO:0005739">
    <property type="term" value="C:mitochondrion"/>
    <property type="evidence" value="ECO:0007669"/>
    <property type="project" value="TreeGrafter"/>
</dbReference>
<keyword evidence="3" id="KW-0479">Metal-binding</keyword>
<evidence type="ECO:0000313" key="10">
    <source>
        <dbReference type="Proteomes" id="UP000298030"/>
    </source>
</evidence>
<dbReference type="InterPro" id="IPR015797">
    <property type="entry name" value="NUDIX_hydrolase-like_dom_sf"/>
</dbReference>
<evidence type="ECO:0000256" key="6">
    <source>
        <dbReference type="ARBA" id="ARBA00023211"/>
    </source>
</evidence>
<evidence type="ECO:0000256" key="3">
    <source>
        <dbReference type="ARBA" id="ARBA00022723"/>
    </source>
</evidence>
<evidence type="ECO:0000256" key="1">
    <source>
        <dbReference type="ARBA" id="ARBA00001936"/>
    </source>
</evidence>
<evidence type="ECO:0000256" key="2">
    <source>
        <dbReference type="ARBA" id="ARBA00001946"/>
    </source>
</evidence>
<dbReference type="STRING" id="71717.A0A4Y7TR42"/>
<dbReference type="PANTHER" id="PTHR12318">
    <property type="entry name" value="TESTOSTERONE-REGULATED PROTEIN RP2"/>
    <property type="match status" value="1"/>
</dbReference>
<dbReference type="InterPro" id="IPR039121">
    <property type="entry name" value="NUDT19"/>
</dbReference>
<accession>A0A4Y7TR42</accession>
<feature type="region of interest" description="Disordered" evidence="7">
    <location>
        <begin position="1"/>
        <end position="24"/>
    </location>
</feature>
<dbReference type="PANTHER" id="PTHR12318:SF0">
    <property type="entry name" value="ACYL-COENZYME A DIPHOSPHATASE NUDT19"/>
    <property type="match status" value="1"/>
</dbReference>
<evidence type="ECO:0000259" key="8">
    <source>
        <dbReference type="PROSITE" id="PS51462"/>
    </source>
</evidence>
<comment type="cofactor">
    <cofactor evidence="1">
        <name>Mn(2+)</name>
        <dbReference type="ChEBI" id="CHEBI:29035"/>
    </cofactor>
</comment>
<protein>
    <recommendedName>
        <fullName evidence="8">Nudix hydrolase domain-containing protein</fullName>
    </recommendedName>
</protein>
<evidence type="ECO:0000256" key="5">
    <source>
        <dbReference type="ARBA" id="ARBA00022842"/>
    </source>
</evidence>
<comment type="caution">
    <text evidence="9">The sequence shown here is derived from an EMBL/GenBank/DDBJ whole genome shotgun (WGS) entry which is preliminary data.</text>
</comment>